<comment type="caution">
    <text evidence="1">The sequence shown here is derived from an EMBL/GenBank/DDBJ whole genome shotgun (WGS) entry which is preliminary data.</text>
</comment>
<dbReference type="Proteomes" id="UP000721844">
    <property type="component" value="Unassembled WGS sequence"/>
</dbReference>
<dbReference type="PANTHER" id="PTHR12993">
    <property type="entry name" value="N-ACETYLGLUCOSAMINYL-PHOSPHATIDYLINOSITOL DE-N-ACETYLASE-RELATED"/>
    <property type="match status" value="1"/>
</dbReference>
<dbReference type="PANTHER" id="PTHR12993:SF29">
    <property type="entry name" value="BLR3841 PROTEIN"/>
    <property type="match status" value="1"/>
</dbReference>
<dbReference type="GO" id="GO:0016811">
    <property type="term" value="F:hydrolase activity, acting on carbon-nitrogen (but not peptide) bonds, in linear amides"/>
    <property type="evidence" value="ECO:0007669"/>
    <property type="project" value="TreeGrafter"/>
</dbReference>
<keyword evidence="2" id="KW-1185">Reference proteome</keyword>
<dbReference type="Gene3D" id="3.40.50.10320">
    <property type="entry name" value="LmbE-like"/>
    <property type="match status" value="1"/>
</dbReference>
<dbReference type="InterPro" id="IPR024078">
    <property type="entry name" value="LmbE-like_dom_sf"/>
</dbReference>
<dbReference type="SUPFAM" id="SSF102588">
    <property type="entry name" value="LmbE-like"/>
    <property type="match status" value="1"/>
</dbReference>
<sequence length="242" mass="26132">MLMREVRAAWEKLPLVDLETLLGGRTPLILAPHPDDESLGCGGFLAQCAAAAIPTQVAILTDGSRSHPGSVTYPPSRLAAVRKQEALKALMVLGLPENSLCWIGAEDSSLPLSGQEAENILARLTDLCDRTGCNLVLCAWGQDPHCDHEAAATIAEVLTRRLRLPLMSYPVWGWTLADTCDCPAPGQGFRLAIGQEMPLKQKAIRAHATQYGGLITDSPDGFTLPGHLLSVFERPYETFLIP</sequence>
<gene>
    <name evidence="1" type="ORF">ACELLULO517_25620</name>
</gene>
<protein>
    <submittedName>
        <fullName evidence="1">PIG-L family deacetylase</fullName>
    </submittedName>
</protein>
<dbReference type="InterPro" id="IPR003737">
    <property type="entry name" value="GlcNAc_PI_deacetylase-related"/>
</dbReference>
<name>A0A963Z6A7_9PROT</name>
<evidence type="ECO:0000313" key="2">
    <source>
        <dbReference type="Proteomes" id="UP000721844"/>
    </source>
</evidence>
<dbReference type="RefSeq" id="WP_227310326.1">
    <property type="nucleotide sequence ID" value="NZ_JAESVA010000015.1"/>
</dbReference>
<dbReference type="AlphaFoldDB" id="A0A963Z6A7"/>
<dbReference type="EMBL" id="JAESVA010000015">
    <property type="protein sequence ID" value="MCB8883654.1"/>
    <property type="molecule type" value="Genomic_DNA"/>
</dbReference>
<organism evidence="1 2">
    <name type="scientific">Acidisoma cellulosilyticum</name>
    <dbReference type="NCBI Taxonomy" id="2802395"/>
    <lineage>
        <taxon>Bacteria</taxon>
        <taxon>Pseudomonadati</taxon>
        <taxon>Pseudomonadota</taxon>
        <taxon>Alphaproteobacteria</taxon>
        <taxon>Acetobacterales</taxon>
        <taxon>Acidocellaceae</taxon>
        <taxon>Acidisoma</taxon>
    </lineage>
</organism>
<evidence type="ECO:0000313" key="1">
    <source>
        <dbReference type="EMBL" id="MCB8883654.1"/>
    </source>
</evidence>
<reference evidence="1 2" key="1">
    <citation type="journal article" date="2021" name="Microorganisms">
        <title>Acidisoma silvae sp. nov. and Acidisomacellulosilytica sp. nov., Two Acidophilic Bacteria Isolated from Decaying Wood, Hydrolyzing Cellulose and Producing Poly-3-hydroxybutyrate.</title>
        <authorList>
            <person name="Mieszkin S."/>
            <person name="Pouder E."/>
            <person name="Uroz S."/>
            <person name="Simon-Colin C."/>
            <person name="Alain K."/>
        </authorList>
    </citation>
    <scope>NUCLEOTIDE SEQUENCE [LARGE SCALE GENOMIC DNA]</scope>
    <source>
        <strain evidence="1 2">HW T5.17</strain>
    </source>
</reference>
<proteinExistence type="predicted"/>
<accession>A0A963Z6A7</accession>
<dbReference type="Pfam" id="PF02585">
    <property type="entry name" value="PIG-L"/>
    <property type="match status" value="1"/>
</dbReference>